<accession>A0A1E7ES02</accession>
<evidence type="ECO:0000256" key="1">
    <source>
        <dbReference type="ARBA" id="ARBA00022617"/>
    </source>
</evidence>
<dbReference type="AlphaFoldDB" id="A0A1E7ES02"/>
<keyword evidence="5" id="KW-1185">Reference proteome</keyword>
<keyword evidence="2" id="KW-0479">Metal-binding</keyword>
<dbReference type="EMBL" id="KV784381">
    <property type="protein sequence ID" value="OEU08343.1"/>
    <property type="molecule type" value="Genomic_DNA"/>
</dbReference>
<name>A0A1E7ES02_9STRA</name>
<dbReference type="GO" id="GO:0004392">
    <property type="term" value="F:heme oxygenase (decyclizing) activity"/>
    <property type="evidence" value="ECO:0007669"/>
    <property type="project" value="InterPro"/>
</dbReference>
<evidence type="ECO:0000313" key="4">
    <source>
        <dbReference type="EMBL" id="OEU08343.1"/>
    </source>
</evidence>
<dbReference type="PANTHER" id="PTHR10720:SF0">
    <property type="entry name" value="HEME OXYGENASE"/>
    <property type="match status" value="1"/>
</dbReference>
<evidence type="ECO:0000256" key="2">
    <source>
        <dbReference type="ARBA" id="ARBA00022723"/>
    </source>
</evidence>
<dbReference type="InterPro" id="IPR002051">
    <property type="entry name" value="Haem_Oase"/>
</dbReference>
<dbReference type="GO" id="GO:0046872">
    <property type="term" value="F:metal ion binding"/>
    <property type="evidence" value="ECO:0007669"/>
    <property type="project" value="UniProtKB-KW"/>
</dbReference>
<keyword evidence="3" id="KW-0408">Iron</keyword>
<sequence>MGSVAKRLGQLAALSLESESSKILRTIQPNKVPNSLSQRLDTTLKDSHDMKVFGMGTLASMASRERYLRFTHAMYGVYSTMEEELDRCSVDQLPPTLNSNDHASANNSAIAHFWNRHSEILRRAEKLKSDILDISPQHTVSLSSSEYTTATEEYRNALRDAGTKDREDGGGRLLGHAYTRYLADLMGGQVLGTPTRLALGLEMDGSPRQYSFTFPVDRKKYVEDLYHDLNEAGRLMDDDDDVRLEDAVAEARAAFGHNVKVYSEEPFVLDSVIGLKNIIIIPFEGGRLVPKANVWDVARKIVEEIQHIWITLSAPTVHVWLPAGTLDL</sequence>
<dbReference type="Gene3D" id="1.20.910.10">
    <property type="entry name" value="Heme oxygenase-like"/>
    <property type="match status" value="1"/>
</dbReference>
<dbReference type="PANTHER" id="PTHR10720">
    <property type="entry name" value="HEME OXYGENASE"/>
    <property type="match status" value="1"/>
</dbReference>
<dbReference type="InParanoid" id="A0A1E7ES02"/>
<gene>
    <name evidence="4" type="primary">HO_4</name>
    <name evidence="4" type="ORF">FRACYDRAFT_250137</name>
</gene>
<dbReference type="Pfam" id="PF01126">
    <property type="entry name" value="Heme_oxygenase"/>
    <property type="match status" value="1"/>
</dbReference>
<dbReference type="SUPFAM" id="SSF48613">
    <property type="entry name" value="Heme oxygenase-like"/>
    <property type="match status" value="1"/>
</dbReference>
<dbReference type="GO" id="GO:0006788">
    <property type="term" value="P:heme oxidation"/>
    <property type="evidence" value="ECO:0007669"/>
    <property type="project" value="InterPro"/>
</dbReference>
<organism evidence="4 5">
    <name type="scientific">Fragilariopsis cylindrus CCMP1102</name>
    <dbReference type="NCBI Taxonomy" id="635003"/>
    <lineage>
        <taxon>Eukaryota</taxon>
        <taxon>Sar</taxon>
        <taxon>Stramenopiles</taxon>
        <taxon>Ochrophyta</taxon>
        <taxon>Bacillariophyta</taxon>
        <taxon>Bacillariophyceae</taxon>
        <taxon>Bacillariophycidae</taxon>
        <taxon>Bacillariales</taxon>
        <taxon>Bacillariaceae</taxon>
        <taxon>Fragilariopsis</taxon>
    </lineage>
</organism>
<dbReference type="InterPro" id="IPR016053">
    <property type="entry name" value="Haem_Oase-like"/>
</dbReference>
<reference evidence="4 5" key="1">
    <citation type="submission" date="2016-09" db="EMBL/GenBank/DDBJ databases">
        <title>Extensive genetic diversity and differential bi-allelic expression allows diatom success in the polar Southern Ocean.</title>
        <authorList>
            <consortium name="DOE Joint Genome Institute"/>
            <person name="Mock T."/>
            <person name="Otillar R.P."/>
            <person name="Strauss J."/>
            <person name="Dupont C."/>
            <person name="Frickenhaus S."/>
            <person name="Maumus F."/>
            <person name="Mcmullan M."/>
            <person name="Sanges R."/>
            <person name="Schmutz J."/>
            <person name="Toseland A."/>
            <person name="Valas R."/>
            <person name="Veluchamy A."/>
            <person name="Ward B.J."/>
            <person name="Allen A."/>
            <person name="Barry K."/>
            <person name="Falciatore A."/>
            <person name="Ferrante M."/>
            <person name="Fortunato A.E."/>
            <person name="Gloeckner G."/>
            <person name="Gruber A."/>
            <person name="Hipkin R."/>
            <person name="Janech M."/>
            <person name="Kroth P."/>
            <person name="Leese F."/>
            <person name="Lindquist E."/>
            <person name="Lyon B.R."/>
            <person name="Martin J."/>
            <person name="Mayer C."/>
            <person name="Parker M."/>
            <person name="Quesneville H."/>
            <person name="Raymond J."/>
            <person name="Uhlig C."/>
            <person name="Valentin K.U."/>
            <person name="Worden A.Z."/>
            <person name="Armbrust E.V."/>
            <person name="Bowler C."/>
            <person name="Green B."/>
            <person name="Moulton V."/>
            <person name="Van Oosterhout C."/>
            <person name="Grigoriev I."/>
        </authorList>
    </citation>
    <scope>NUCLEOTIDE SEQUENCE [LARGE SCALE GENOMIC DNA]</scope>
    <source>
        <strain evidence="4 5">CCMP1102</strain>
    </source>
</reference>
<keyword evidence="1" id="KW-0349">Heme</keyword>
<proteinExistence type="predicted"/>
<dbReference type="Proteomes" id="UP000095751">
    <property type="component" value="Unassembled WGS sequence"/>
</dbReference>
<evidence type="ECO:0000313" key="5">
    <source>
        <dbReference type="Proteomes" id="UP000095751"/>
    </source>
</evidence>
<dbReference type="KEGG" id="fcy:FRACYDRAFT_250137"/>
<evidence type="ECO:0000256" key="3">
    <source>
        <dbReference type="ARBA" id="ARBA00023004"/>
    </source>
</evidence>
<protein>
    <submittedName>
        <fullName evidence="4">Heme oxygenase</fullName>
    </submittedName>
</protein>
<dbReference type="OrthoDB" id="652091at2759"/>
<dbReference type="CDD" id="cd19165">
    <property type="entry name" value="HemeO"/>
    <property type="match status" value="1"/>
</dbReference>
<dbReference type="InterPro" id="IPR016084">
    <property type="entry name" value="Haem_Oase-like_multi-hlx"/>
</dbReference>